<name>A0ABT4YSH4_9VIBR</name>
<dbReference type="Proteomes" id="UP001210678">
    <property type="component" value="Unassembled WGS sequence"/>
</dbReference>
<dbReference type="EMBL" id="JAQLOI010000001">
    <property type="protein sequence ID" value="MDB1124511.1"/>
    <property type="molecule type" value="Genomic_DNA"/>
</dbReference>
<organism evidence="1 2">
    <name type="scientific">Vibrio algarum</name>
    <dbReference type="NCBI Taxonomy" id="3020714"/>
    <lineage>
        <taxon>Bacteria</taxon>
        <taxon>Pseudomonadati</taxon>
        <taxon>Pseudomonadota</taxon>
        <taxon>Gammaproteobacteria</taxon>
        <taxon>Vibrionales</taxon>
        <taxon>Vibrionaceae</taxon>
        <taxon>Vibrio</taxon>
    </lineage>
</organism>
<protein>
    <recommendedName>
        <fullName evidence="3">Antitoxin VbhA domain-containing protein</fullName>
    </recommendedName>
</protein>
<reference evidence="1 2" key="1">
    <citation type="submission" date="2023-01" db="EMBL/GenBank/DDBJ databases">
        <title>Vibrio sp. KJ40-1 sp.nov, isolated from marine algae.</title>
        <authorList>
            <person name="Butt M."/>
            <person name="Kim J.M.J."/>
            <person name="Jeon C.O.C."/>
        </authorList>
    </citation>
    <scope>NUCLEOTIDE SEQUENCE [LARGE SCALE GENOMIC DNA]</scope>
    <source>
        <strain evidence="1 2">KJ40-1</strain>
    </source>
</reference>
<proteinExistence type="predicted"/>
<keyword evidence="2" id="KW-1185">Reference proteome</keyword>
<comment type="caution">
    <text evidence="1">The sequence shown here is derived from an EMBL/GenBank/DDBJ whole genome shotgun (WGS) entry which is preliminary data.</text>
</comment>
<gene>
    <name evidence="1" type="ORF">PGX00_12965</name>
</gene>
<dbReference type="RefSeq" id="WP_272137061.1">
    <property type="nucleotide sequence ID" value="NZ_JAQLOI010000001.1"/>
</dbReference>
<evidence type="ECO:0000313" key="2">
    <source>
        <dbReference type="Proteomes" id="UP001210678"/>
    </source>
</evidence>
<evidence type="ECO:0000313" key="1">
    <source>
        <dbReference type="EMBL" id="MDB1124511.1"/>
    </source>
</evidence>
<accession>A0ABT4YSH4</accession>
<sequence>MDKELLARKLYGQRINSMVGSQEIDDETMSELWESRTTPAEAAKAIMSEHDDFEGPAWLSRYLHRK</sequence>
<evidence type="ECO:0008006" key="3">
    <source>
        <dbReference type="Google" id="ProtNLM"/>
    </source>
</evidence>